<reference evidence="1" key="1">
    <citation type="submission" date="2023-07" db="EMBL/GenBank/DDBJ databases">
        <title>Sequencing the genomes of 1000 actinobacteria strains.</title>
        <authorList>
            <person name="Klenk H.-P."/>
        </authorList>
    </citation>
    <scope>NUCLEOTIDE SEQUENCE</scope>
    <source>
        <strain evidence="1">DSM 44707</strain>
    </source>
</reference>
<proteinExistence type="predicted"/>
<comment type="caution">
    <text evidence="1">The sequence shown here is derived from an EMBL/GenBank/DDBJ whole genome shotgun (WGS) entry which is preliminary data.</text>
</comment>
<evidence type="ECO:0000313" key="1">
    <source>
        <dbReference type="EMBL" id="MDR7277070.1"/>
    </source>
</evidence>
<sequence>MVHTRSELGRGGTPSARVLDRVAGALLLSRA</sequence>
<name>A0AAE3YP29_9ACTN</name>
<dbReference type="Proteomes" id="UP001183643">
    <property type="component" value="Unassembled WGS sequence"/>
</dbReference>
<gene>
    <name evidence="1" type="ORF">J2S41_003848</name>
</gene>
<organism evidence="1 2">
    <name type="scientific">Catenuloplanes atrovinosus</name>
    <dbReference type="NCBI Taxonomy" id="137266"/>
    <lineage>
        <taxon>Bacteria</taxon>
        <taxon>Bacillati</taxon>
        <taxon>Actinomycetota</taxon>
        <taxon>Actinomycetes</taxon>
        <taxon>Micromonosporales</taxon>
        <taxon>Micromonosporaceae</taxon>
        <taxon>Catenuloplanes</taxon>
    </lineage>
</organism>
<dbReference type="EMBL" id="JAVDYB010000001">
    <property type="protein sequence ID" value="MDR7277070.1"/>
    <property type="molecule type" value="Genomic_DNA"/>
</dbReference>
<dbReference type="AlphaFoldDB" id="A0AAE3YP29"/>
<accession>A0AAE3YP29</accession>
<keyword evidence="2" id="KW-1185">Reference proteome</keyword>
<evidence type="ECO:0000313" key="2">
    <source>
        <dbReference type="Proteomes" id="UP001183643"/>
    </source>
</evidence>
<protein>
    <submittedName>
        <fullName evidence="1">Uncharacterized protein</fullName>
    </submittedName>
</protein>